<dbReference type="Proteomes" id="UP000425960">
    <property type="component" value="Chromosome"/>
</dbReference>
<dbReference type="SUPFAM" id="SSF52283">
    <property type="entry name" value="Formate/glycerate dehydrogenase catalytic domain-like"/>
    <property type="match status" value="1"/>
</dbReference>
<protein>
    <recommendedName>
        <fullName evidence="4">D-isomer specific 2-hydroxyacid dehydrogenase catalytic domain-containing protein</fullName>
    </recommendedName>
</protein>
<dbReference type="Gene3D" id="3.40.50.720">
    <property type="entry name" value="NAD(P)-binding Rossmann-like Domain"/>
    <property type="match status" value="1"/>
</dbReference>
<evidence type="ECO:0000313" key="2">
    <source>
        <dbReference type="EMBL" id="BBO83732.1"/>
    </source>
</evidence>
<dbReference type="EMBL" id="AP021876">
    <property type="protein sequence ID" value="BBO83732.1"/>
    <property type="molecule type" value="Genomic_DNA"/>
</dbReference>
<sequence>MEFRRKKIETPASYHPPPPLPDDDPGEGVDIAAAARQGIPVANVPTATSGNANSVAEMGIYLMIGSFN</sequence>
<gene>
    <name evidence="2" type="ORF">DSCO28_42980</name>
</gene>
<dbReference type="RefSeq" id="WP_197910300.1">
    <property type="nucleotide sequence ID" value="NZ_AP021876.1"/>
</dbReference>
<accession>A0A5K7ZU43</accession>
<evidence type="ECO:0000256" key="1">
    <source>
        <dbReference type="SAM" id="MobiDB-lite"/>
    </source>
</evidence>
<reference evidence="2 3" key="1">
    <citation type="submission" date="2019-11" db="EMBL/GenBank/DDBJ databases">
        <title>Comparative genomics of hydrocarbon-degrading Desulfosarcina strains.</title>
        <authorList>
            <person name="Watanabe M."/>
            <person name="Kojima H."/>
            <person name="Fukui M."/>
        </authorList>
    </citation>
    <scope>NUCLEOTIDE SEQUENCE [LARGE SCALE GENOMIC DNA]</scope>
    <source>
        <strain evidence="2 3">28bB2T</strain>
    </source>
</reference>
<dbReference type="KEGG" id="dov:DSCO28_42980"/>
<evidence type="ECO:0008006" key="4">
    <source>
        <dbReference type="Google" id="ProtNLM"/>
    </source>
</evidence>
<evidence type="ECO:0000313" key="3">
    <source>
        <dbReference type="Proteomes" id="UP000425960"/>
    </source>
</evidence>
<organism evidence="2 3">
    <name type="scientific">Desulfosarcina ovata subsp. sediminis</name>
    <dbReference type="NCBI Taxonomy" id="885957"/>
    <lineage>
        <taxon>Bacteria</taxon>
        <taxon>Pseudomonadati</taxon>
        <taxon>Thermodesulfobacteriota</taxon>
        <taxon>Desulfobacteria</taxon>
        <taxon>Desulfobacterales</taxon>
        <taxon>Desulfosarcinaceae</taxon>
        <taxon>Desulfosarcina</taxon>
    </lineage>
</organism>
<feature type="region of interest" description="Disordered" evidence="1">
    <location>
        <begin position="1"/>
        <end position="29"/>
    </location>
</feature>
<name>A0A5K7ZU43_9BACT</name>
<proteinExistence type="predicted"/>
<dbReference type="AlphaFoldDB" id="A0A5K7ZU43"/>